<dbReference type="GO" id="GO:0016853">
    <property type="term" value="F:isomerase activity"/>
    <property type="evidence" value="ECO:0007669"/>
    <property type="project" value="InterPro"/>
</dbReference>
<dbReference type="InterPro" id="IPR009057">
    <property type="entry name" value="Homeodomain-like_sf"/>
</dbReference>
<accession>A0A8S1J9Z1</accession>
<protein>
    <recommendedName>
        <fullName evidence="3">Homeobox domain-containing protein</fullName>
    </recommendedName>
</protein>
<dbReference type="OrthoDB" id="1915377at2759"/>
<dbReference type="GO" id="GO:0005634">
    <property type="term" value="C:nucleus"/>
    <property type="evidence" value="ECO:0007669"/>
    <property type="project" value="UniProtKB-SubCell"/>
</dbReference>
<reference evidence="4" key="1">
    <citation type="submission" date="2020-12" db="EMBL/GenBank/DDBJ databases">
        <authorList>
            <person name="Iha C."/>
        </authorList>
    </citation>
    <scope>NUCLEOTIDE SEQUENCE</scope>
</reference>
<dbReference type="PROSITE" id="PS50071">
    <property type="entry name" value="HOMEOBOX_2"/>
    <property type="match status" value="1"/>
</dbReference>
<feature type="compositionally biased region" description="Low complexity" evidence="2">
    <location>
        <begin position="365"/>
        <end position="376"/>
    </location>
</feature>
<feature type="region of interest" description="Disordered" evidence="2">
    <location>
        <begin position="345"/>
        <end position="400"/>
    </location>
</feature>
<dbReference type="EMBL" id="CAJHUC010002710">
    <property type="protein sequence ID" value="CAD7704233.1"/>
    <property type="molecule type" value="Genomic_DNA"/>
</dbReference>
<dbReference type="InterPro" id="IPR017552">
    <property type="entry name" value="PHI/rmpB"/>
</dbReference>
<dbReference type="InterPro" id="IPR001356">
    <property type="entry name" value="HD"/>
</dbReference>
<dbReference type="SUPFAM" id="SSF53697">
    <property type="entry name" value="SIS domain"/>
    <property type="match status" value="1"/>
</dbReference>
<sequence length="607" mass="63605">MSNQVEVADAVGLMPAGGDMEGGSPTMGSLAPDVGQHQASVSTLLSSLLGAGGPVGALDQPGGPKVLGLPAFQIENGPADHSGVPQLYLESASGGPVEVRGPAPLADGRQQMAHSCDLAAQEGGLDFAPVQTAMGAGPRASCGLGPVVQDLALARSTSADAGVLAAAALQSLPDSSVLFAGVDRQLPESVVTAPGARLDGDGGRALAVDPRTGHVHLVVQDLQALPNKGFALPVKVENRIGSPPARGVAVPDLRHLSNLVSGVAGQEASGGVGAGHLLHHHAVHQPQMQRPHKPTRWKPNSAQLCLLERHFNSGYKRPTPELYAAVKGAGEAKEAQVSVWLKNRLARSKDRSHQGTKPSKPPESGPARGPPCCAGPDRQSENLLPMLGQKRAREEDEEESWDDYQKMSQAALREVASAMAAVDGDEVSQLVKDVCSARKVCCYGVGRERLVMKALALRLCHMGLDACVVGEANTPVVGKGDLLMASAGPSYYNTVNAICLAAIRANTRVVAFTAHQTAPLPFADKAVRIPIPFAHPIPSCGHKGPKSEVPNGEAHKIMQLGSAFEVALWMMFECMCVMIQRKLGVQEADMVARQTNLEAQLMHFHTE</sequence>
<proteinExistence type="predicted"/>
<feature type="domain" description="Homeobox" evidence="3">
    <location>
        <begin position="290"/>
        <end position="351"/>
    </location>
</feature>
<dbReference type="SMART" id="SM00389">
    <property type="entry name" value="HOX"/>
    <property type="match status" value="1"/>
</dbReference>
<dbReference type="GO" id="GO:0097367">
    <property type="term" value="F:carbohydrate derivative binding"/>
    <property type="evidence" value="ECO:0007669"/>
    <property type="project" value="InterPro"/>
</dbReference>
<evidence type="ECO:0000256" key="1">
    <source>
        <dbReference type="PROSITE-ProRule" id="PRU00108"/>
    </source>
</evidence>
<keyword evidence="1" id="KW-0539">Nucleus</keyword>
<organism evidence="4 5">
    <name type="scientific">Ostreobium quekettii</name>
    <dbReference type="NCBI Taxonomy" id="121088"/>
    <lineage>
        <taxon>Eukaryota</taxon>
        <taxon>Viridiplantae</taxon>
        <taxon>Chlorophyta</taxon>
        <taxon>core chlorophytes</taxon>
        <taxon>Ulvophyceae</taxon>
        <taxon>TCBD clade</taxon>
        <taxon>Bryopsidales</taxon>
        <taxon>Ostreobineae</taxon>
        <taxon>Ostreobiaceae</taxon>
        <taxon>Ostreobium</taxon>
    </lineage>
</organism>
<dbReference type="GO" id="GO:0003677">
    <property type="term" value="F:DNA binding"/>
    <property type="evidence" value="ECO:0007669"/>
    <property type="project" value="UniProtKB-UniRule"/>
</dbReference>
<keyword evidence="5" id="KW-1185">Reference proteome</keyword>
<gene>
    <name evidence="4" type="ORF">OSTQU699_LOCUS9588</name>
</gene>
<dbReference type="InterPro" id="IPR046348">
    <property type="entry name" value="SIS_dom_sf"/>
</dbReference>
<dbReference type="GO" id="GO:1901135">
    <property type="term" value="P:carbohydrate derivative metabolic process"/>
    <property type="evidence" value="ECO:0007669"/>
    <property type="project" value="InterPro"/>
</dbReference>
<evidence type="ECO:0000256" key="2">
    <source>
        <dbReference type="SAM" id="MobiDB-lite"/>
    </source>
</evidence>
<dbReference type="Gene3D" id="3.40.50.10490">
    <property type="entry name" value="Glucose-6-phosphate isomerase like protein, domain 1"/>
    <property type="match status" value="1"/>
</dbReference>
<keyword evidence="1" id="KW-0371">Homeobox</keyword>
<name>A0A8S1J9Z1_9CHLO</name>
<keyword evidence="1" id="KW-0238">DNA-binding</keyword>
<comment type="caution">
    <text evidence="4">The sequence shown here is derived from an EMBL/GenBank/DDBJ whole genome shotgun (WGS) entry which is preliminary data.</text>
</comment>
<dbReference type="Proteomes" id="UP000708148">
    <property type="component" value="Unassembled WGS sequence"/>
</dbReference>
<evidence type="ECO:0000313" key="5">
    <source>
        <dbReference type="Proteomes" id="UP000708148"/>
    </source>
</evidence>
<dbReference type="PANTHER" id="PTHR43443:SF1">
    <property type="entry name" value="3-HEXULOSE-6-PHOSPHATE ISOMERASE"/>
    <property type="match status" value="1"/>
</dbReference>
<evidence type="ECO:0000259" key="3">
    <source>
        <dbReference type="PROSITE" id="PS50071"/>
    </source>
</evidence>
<dbReference type="AlphaFoldDB" id="A0A8S1J9Z1"/>
<dbReference type="PANTHER" id="PTHR43443">
    <property type="entry name" value="3-HEXULOSE-6-PHOSPHATE ISOMERASE"/>
    <property type="match status" value="1"/>
</dbReference>
<comment type="subcellular location">
    <subcellularLocation>
        <location evidence="1">Nucleus</location>
    </subcellularLocation>
</comment>
<feature type="DNA-binding region" description="Homeobox" evidence="1">
    <location>
        <begin position="292"/>
        <end position="352"/>
    </location>
</feature>
<dbReference type="SUPFAM" id="SSF46689">
    <property type="entry name" value="Homeodomain-like"/>
    <property type="match status" value="1"/>
</dbReference>
<dbReference type="CDD" id="cd00086">
    <property type="entry name" value="homeodomain"/>
    <property type="match status" value="1"/>
</dbReference>
<evidence type="ECO:0000313" key="4">
    <source>
        <dbReference type="EMBL" id="CAD7704233.1"/>
    </source>
</evidence>